<gene>
    <name evidence="7" type="ORF">GALMADRAFT_141701</name>
</gene>
<evidence type="ECO:0000313" key="8">
    <source>
        <dbReference type="Proteomes" id="UP000027222"/>
    </source>
</evidence>
<evidence type="ECO:0000256" key="1">
    <source>
        <dbReference type="ARBA" id="ARBA00001946"/>
    </source>
</evidence>
<sequence length="312" mass="35601">MHLDQFTNIAAYNFPDADVRHLETCVACLYWAFSIDDVGDEGELYATPDIIKSDVNLYLQALYHKDFSSTDPYAMMLHEFRLSMLRQVSLPNTIPVYQSVFKRIQATTSPGSLGRFIRGLEEYFDSEVVQSRRRLQHDIPPVSEFIVLRRDTVAGPFLWALVEYSLDINLPHYVFDDPVVIEIDKAAKDIMAWQNDICSFNKEQAEDDYQNLVCSIMANRRVELQDAIGILTDMLESRVDEYINLKSRLPSFGTNIDSELMKFITGVENVIQGGIIWSYMSPRYYSSEELGGLELQSMIIQLKTTGTPSGSV</sequence>
<dbReference type="PANTHER" id="PTHR35201:SF4">
    <property type="entry name" value="BETA-PINACENE SYNTHASE-RELATED"/>
    <property type="match status" value="1"/>
</dbReference>
<comment type="cofactor">
    <cofactor evidence="1 6">
        <name>Mg(2+)</name>
        <dbReference type="ChEBI" id="CHEBI:18420"/>
    </cofactor>
</comment>
<dbReference type="Gene3D" id="1.10.600.10">
    <property type="entry name" value="Farnesyl Diphosphate Synthase"/>
    <property type="match status" value="1"/>
</dbReference>
<proteinExistence type="inferred from homology"/>
<organism evidence="7 8">
    <name type="scientific">Galerina marginata (strain CBS 339.88)</name>
    <dbReference type="NCBI Taxonomy" id="685588"/>
    <lineage>
        <taxon>Eukaryota</taxon>
        <taxon>Fungi</taxon>
        <taxon>Dikarya</taxon>
        <taxon>Basidiomycota</taxon>
        <taxon>Agaricomycotina</taxon>
        <taxon>Agaricomycetes</taxon>
        <taxon>Agaricomycetidae</taxon>
        <taxon>Agaricales</taxon>
        <taxon>Agaricineae</taxon>
        <taxon>Strophariaceae</taxon>
        <taxon>Galerina</taxon>
    </lineage>
</organism>
<accession>A0A067SSV3</accession>
<dbReference type="SUPFAM" id="SSF48576">
    <property type="entry name" value="Terpenoid synthases"/>
    <property type="match status" value="1"/>
</dbReference>
<evidence type="ECO:0000256" key="5">
    <source>
        <dbReference type="ARBA" id="ARBA00023239"/>
    </source>
</evidence>
<keyword evidence="4 6" id="KW-0460">Magnesium</keyword>
<reference evidence="8" key="1">
    <citation type="journal article" date="2014" name="Proc. Natl. Acad. Sci. U.S.A.">
        <title>Extensive sampling of basidiomycete genomes demonstrates inadequacy of the white-rot/brown-rot paradigm for wood decay fungi.</title>
        <authorList>
            <person name="Riley R."/>
            <person name="Salamov A.A."/>
            <person name="Brown D.W."/>
            <person name="Nagy L.G."/>
            <person name="Floudas D."/>
            <person name="Held B.W."/>
            <person name="Levasseur A."/>
            <person name="Lombard V."/>
            <person name="Morin E."/>
            <person name="Otillar R."/>
            <person name="Lindquist E.A."/>
            <person name="Sun H."/>
            <person name="LaButti K.M."/>
            <person name="Schmutz J."/>
            <person name="Jabbour D."/>
            <person name="Luo H."/>
            <person name="Baker S.E."/>
            <person name="Pisabarro A.G."/>
            <person name="Walton J.D."/>
            <person name="Blanchette R.A."/>
            <person name="Henrissat B."/>
            <person name="Martin F."/>
            <person name="Cullen D."/>
            <person name="Hibbett D.S."/>
            <person name="Grigoriev I.V."/>
        </authorList>
    </citation>
    <scope>NUCLEOTIDE SEQUENCE [LARGE SCALE GENOMIC DNA]</scope>
    <source>
        <strain evidence="8">CBS 339.88</strain>
    </source>
</reference>
<dbReference type="InterPro" id="IPR008949">
    <property type="entry name" value="Isoprenoid_synthase_dom_sf"/>
</dbReference>
<evidence type="ECO:0000256" key="6">
    <source>
        <dbReference type="RuleBase" id="RU366034"/>
    </source>
</evidence>
<evidence type="ECO:0000256" key="3">
    <source>
        <dbReference type="ARBA" id="ARBA00022723"/>
    </source>
</evidence>
<dbReference type="InterPro" id="IPR034686">
    <property type="entry name" value="Terpene_cyclase-like_2"/>
</dbReference>
<protein>
    <recommendedName>
        <fullName evidence="6">Terpene synthase</fullName>
        <ecNumber evidence="6">4.2.3.-</ecNumber>
    </recommendedName>
</protein>
<comment type="similarity">
    <text evidence="2 6">Belongs to the terpene synthase family.</text>
</comment>
<keyword evidence="8" id="KW-1185">Reference proteome</keyword>
<evidence type="ECO:0000256" key="4">
    <source>
        <dbReference type="ARBA" id="ARBA00022842"/>
    </source>
</evidence>
<keyword evidence="5 6" id="KW-0456">Lyase</keyword>
<evidence type="ECO:0000256" key="2">
    <source>
        <dbReference type="ARBA" id="ARBA00006333"/>
    </source>
</evidence>
<dbReference type="GO" id="GO:0010333">
    <property type="term" value="F:terpene synthase activity"/>
    <property type="evidence" value="ECO:0007669"/>
    <property type="project" value="InterPro"/>
</dbReference>
<dbReference type="GO" id="GO:0046872">
    <property type="term" value="F:metal ion binding"/>
    <property type="evidence" value="ECO:0007669"/>
    <property type="project" value="UniProtKB-KW"/>
</dbReference>
<dbReference type="OrthoDB" id="6486656at2759"/>
<dbReference type="Proteomes" id="UP000027222">
    <property type="component" value="Unassembled WGS sequence"/>
</dbReference>
<dbReference type="SFLD" id="SFLDS00005">
    <property type="entry name" value="Isoprenoid_Synthase_Type_I"/>
    <property type="match status" value="1"/>
</dbReference>
<dbReference type="EC" id="4.2.3.-" evidence="6"/>
<name>A0A067SSV3_GALM3</name>
<dbReference type="AlphaFoldDB" id="A0A067SSV3"/>
<dbReference type="SFLD" id="SFLDG01020">
    <property type="entry name" value="Terpene_Cyclase_Like_2"/>
    <property type="match status" value="1"/>
</dbReference>
<dbReference type="Pfam" id="PF19086">
    <property type="entry name" value="Terpene_syn_C_2"/>
    <property type="match status" value="1"/>
</dbReference>
<keyword evidence="3 6" id="KW-0479">Metal-binding</keyword>
<dbReference type="HOGENOM" id="CLU_042538_2_0_1"/>
<dbReference type="PANTHER" id="PTHR35201">
    <property type="entry name" value="TERPENE SYNTHASE"/>
    <property type="match status" value="1"/>
</dbReference>
<dbReference type="GO" id="GO:0008299">
    <property type="term" value="P:isoprenoid biosynthetic process"/>
    <property type="evidence" value="ECO:0007669"/>
    <property type="project" value="UniProtKB-ARBA"/>
</dbReference>
<dbReference type="EMBL" id="KL142384">
    <property type="protein sequence ID" value="KDR73936.1"/>
    <property type="molecule type" value="Genomic_DNA"/>
</dbReference>
<evidence type="ECO:0000313" key="7">
    <source>
        <dbReference type="EMBL" id="KDR73936.1"/>
    </source>
</evidence>